<dbReference type="SUPFAM" id="SSF56935">
    <property type="entry name" value="Porins"/>
    <property type="match status" value="1"/>
</dbReference>
<gene>
    <name evidence="1" type="ORF">CLV39_0992</name>
</gene>
<dbReference type="RefSeq" id="WP_121923115.1">
    <property type="nucleotide sequence ID" value="NZ_REFO01000011.1"/>
</dbReference>
<dbReference type="EMBL" id="REFO01000011">
    <property type="protein sequence ID" value="RMA97332.1"/>
    <property type="molecule type" value="Genomic_DNA"/>
</dbReference>
<sequence length="369" mass="43154">MRKIITGILLSFGITYATENNYNYFSNPFAQTQFVPDISLIGDFSYVSRNVKNDTYKELTIPGFIEEHHSEDEHSHYLNANRGFNLNYGELAIHSAVDPYFDLIGIFHLSQEHFEIEELYFLTRNLPYHLRIKGGKFLSSIGRLNKQHQHVWDFTDVPLVYKAFFGDEKLNEKGIQISWIAPTNFYLLLGSEILQGENEQSFGKADGSLYTGFIKSSYDIGNLTLIGGISYLSGKTENDTDSKIYGLDFTAKYLLDSYRYISWQSEYLYRDLEDLNKKQGGFYSQVVYRFSRRWRTGFRYDLLNKNTQNNPEDLDRYSFMIDFTPSEFSRLRFQYNYDRSKFIGNNRQDIKEFIVELNLVIGAHGAHEF</sequence>
<comment type="caution">
    <text evidence="1">The sequence shown here is derived from an EMBL/GenBank/DDBJ whole genome shotgun (WGS) entry which is preliminary data.</text>
</comment>
<evidence type="ECO:0000313" key="2">
    <source>
        <dbReference type="Proteomes" id="UP000280842"/>
    </source>
</evidence>
<proteinExistence type="predicted"/>
<evidence type="ECO:0008006" key="3">
    <source>
        <dbReference type="Google" id="ProtNLM"/>
    </source>
</evidence>
<keyword evidence="2" id="KW-1185">Reference proteome</keyword>
<evidence type="ECO:0000313" key="1">
    <source>
        <dbReference type="EMBL" id="RMA97332.1"/>
    </source>
</evidence>
<name>A0A3M0C305_9AQUI</name>
<organism evidence="1 2">
    <name type="scientific">Hydrogenothermus marinus</name>
    <dbReference type="NCBI Taxonomy" id="133270"/>
    <lineage>
        <taxon>Bacteria</taxon>
        <taxon>Pseudomonadati</taxon>
        <taxon>Aquificota</taxon>
        <taxon>Aquificia</taxon>
        <taxon>Aquificales</taxon>
        <taxon>Hydrogenothermaceae</taxon>
        <taxon>Hydrogenothermus</taxon>
    </lineage>
</organism>
<dbReference type="OrthoDB" id="9788733at2"/>
<protein>
    <recommendedName>
        <fullName evidence="3">Zinc-regulated TonB-dependent outer membrane receptor</fullName>
    </recommendedName>
</protein>
<dbReference type="AlphaFoldDB" id="A0A3M0C305"/>
<dbReference type="Proteomes" id="UP000280842">
    <property type="component" value="Unassembled WGS sequence"/>
</dbReference>
<accession>A0A3M0C305</accession>
<reference evidence="1 2" key="1">
    <citation type="submission" date="2018-10" db="EMBL/GenBank/DDBJ databases">
        <title>Genomic Encyclopedia of Archaeal and Bacterial Type Strains, Phase II (KMG-II): from individual species to whole genera.</title>
        <authorList>
            <person name="Goeker M."/>
        </authorList>
    </citation>
    <scope>NUCLEOTIDE SEQUENCE [LARGE SCALE GENOMIC DNA]</scope>
    <source>
        <strain evidence="1 2">VM1</strain>
    </source>
</reference>